<reference evidence="8" key="1">
    <citation type="submission" date="2025-08" db="UniProtKB">
        <authorList>
            <consortium name="RefSeq"/>
        </authorList>
    </citation>
    <scope>IDENTIFICATION</scope>
</reference>
<dbReference type="Pfam" id="PF09068">
    <property type="entry name" value="EF-hand_2"/>
    <property type="match status" value="1"/>
</dbReference>
<dbReference type="Proteomes" id="UP000515150">
    <property type="component" value="Chromosome 2"/>
</dbReference>
<dbReference type="PROSITE" id="PS50135">
    <property type="entry name" value="ZF_ZZ_2"/>
    <property type="match status" value="1"/>
</dbReference>
<evidence type="ECO:0000313" key="7">
    <source>
        <dbReference type="Proteomes" id="UP000515150"/>
    </source>
</evidence>
<dbReference type="GeneID" id="114869896"/>
<feature type="region of interest" description="Disordered" evidence="5">
    <location>
        <begin position="572"/>
        <end position="598"/>
    </location>
</feature>
<dbReference type="GO" id="GO:0099536">
    <property type="term" value="P:synaptic signaling"/>
    <property type="evidence" value="ECO:0007669"/>
    <property type="project" value="TreeGrafter"/>
</dbReference>
<feature type="domain" description="ZZ-type" evidence="6">
    <location>
        <begin position="205"/>
        <end position="261"/>
    </location>
</feature>
<proteinExistence type="predicted"/>
<dbReference type="Pfam" id="PF09069">
    <property type="entry name" value="EF-hand_3"/>
    <property type="match status" value="1"/>
</dbReference>
<gene>
    <name evidence="8" type="primary">dytn</name>
</gene>
<dbReference type="SUPFAM" id="SSF47473">
    <property type="entry name" value="EF-hand"/>
    <property type="match status" value="2"/>
</dbReference>
<dbReference type="SUPFAM" id="SSF57850">
    <property type="entry name" value="RING/U-box"/>
    <property type="match status" value="1"/>
</dbReference>
<evidence type="ECO:0000256" key="4">
    <source>
        <dbReference type="PROSITE-ProRule" id="PRU00228"/>
    </source>
</evidence>
<dbReference type="Gene3D" id="1.10.238.10">
    <property type="entry name" value="EF-hand"/>
    <property type="match status" value="2"/>
</dbReference>
<evidence type="ECO:0000256" key="1">
    <source>
        <dbReference type="ARBA" id="ARBA00022723"/>
    </source>
</evidence>
<feature type="region of interest" description="Disordered" evidence="5">
    <location>
        <begin position="290"/>
        <end position="345"/>
    </location>
</feature>
<keyword evidence="2 4" id="KW-0863">Zinc-finger</keyword>
<evidence type="ECO:0000256" key="5">
    <source>
        <dbReference type="SAM" id="MobiDB-lite"/>
    </source>
</evidence>
<dbReference type="CTD" id="391475"/>
<evidence type="ECO:0000256" key="2">
    <source>
        <dbReference type="ARBA" id="ARBA00022771"/>
    </source>
</evidence>
<dbReference type="KEGG" id="bspl:114869896"/>
<evidence type="ECO:0000259" key="6">
    <source>
        <dbReference type="PROSITE" id="PS50135"/>
    </source>
</evidence>
<dbReference type="InterPro" id="IPR015153">
    <property type="entry name" value="EF-hand_dom_typ1"/>
</dbReference>
<feature type="compositionally biased region" description="Low complexity" evidence="5">
    <location>
        <begin position="315"/>
        <end position="339"/>
    </location>
</feature>
<dbReference type="Gene3D" id="3.30.60.90">
    <property type="match status" value="1"/>
</dbReference>
<feature type="compositionally biased region" description="Polar residues" evidence="5">
    <location>
        <begin position="432"/>
        <end position="451"/>
    </location>
</feature>
<dbReference type="InParanoid" id="A0A6P7PDK9"/>
<keyword evidence="3" id="KW-0862">Zinc</keyword>
<dbReference type="GO" id="GO:0005886">
    <property type="term" value="C:plasma membrane"/>
    <property type="evidence" value="ECO:0007669"/>
    <property type="project" value="TreeGrafter"/>
</dbReference>
<dbReference type="InterPro" id="IPR000433">
    <property type="entry name" value="Znf_ZZ"/>
</dbReference>
<name>A0A6P7PDK9_BETSP</name>
<dbReference type="Pfam" id="PF00569">
    <property type="entry name" value="ZZ"/>
    <property type="match status" value="1"/>
</dbReference>
<dbReference type="InterPro" id="IPR015154">
    <property type="entry name" value="EF-hand_dom_typ2"/>
</dbReference>
<dbReference type="PANTHER" id="PTHR12268:SF18">
    <property type="entry name" value="DYSTROTELIN"/>
    <property type="match status" value="1"/>
</dbReference>
<accession>A0A6P7PDK9</accession>
<dbReference type="SMART" id="SM00291">
    <property type="entry name" value="ZnF_ZZ"/>
    <property type="match status" value="1"/>
</dbReference>
<dbReference type="InterPro" id="IPR050774">
    <property type="entry name" value="KCMF1/Dystrophin"/>
</dbReference>
<dbReference type="InterPro" id="IPR043145">
    <property type="entry name" value="Znf_ZZ_sf"/>
</dbReference>
<dbReference type="PANTHER" id="PTHR12268">
    <property type="entry name" value="E3 UBIQUITIN-PROTEIN LIGASE KCMF1"/>
    <property type="match status" value="1"/>
</dbReference>
<sequence>MEGLDRRHLSVYRAAMKLVSLQKLCHMDAVSVTHILEAVATVTEAKQHQELNLEDMSQTLSRMFDSVAPAAVAAPEEISSLLFRLYDRHQTGQVPAAAFQTALIALSADGLLDKYKALVSVSDSSSGSVSRSELRSLLQDLSQIPAAVQEEGVFGSVEAALSSCFSGVSTATVSDGHVLSWMQSNPRLLLWLPTLHRLSITQSITHNVRCHTCKTFPISGLRYRCVKCVNVHVCQSCFLTSRHTKKHKLHHPVLEFCTQPTWRESLSSVVHSACYALLPRRRTQRNADWRMWSDPEEPQNRGLSHADVSTQVADSAANHSPSSSRNASQQSVSSSSSPQTLETDKEILIQQVDPTALMDEVRNLHRDKWLLEQELQTWKLTVQSEQGLLEDRCSEMEVNMETLRQHHLRLQGLLTQALNKDPDQASVDAETQHQPDNTSHRTGTGSTTPTSDMQEEDDEEQQPTPSPTIQWDKDLHYEESVGEGCLCLPAGREDGLQDDDACLSEEDDAFGMCGPEKLLQETVDRLKAGMETDRWKERQKSESSSELLQAAEQVGGSIHHLVDAVSRSSGRRRFLQRLGDGPAAAEHAVAGPGGEHSR</sequence>
<keyword evidence="7" id="KW-1185">Reference proteome</keyword>
<dbReference type="PROSITE" id="PS01357">
    <property type="entry name" value="ZF_ZZ_1"/>
    <property type="match status" value="1"/>
</dbReference>
<dbReference type="RefSeq" id="XP_029030286.1">
    <property type="nucleotide sequence ID" value="XM_029174453.2"/>
</dbReference>
<dbReference type="GO" id="GO:0008270">
    <property type="term" value="F:zinc ion binding"/>
    <property type="evidence" value="ECO:0007669"/>
    <property type="project" value="UniProtKB-KW"/>
</dbReference>
<evidence type="ECO:0000256" key="3">
    <source>
        <dbReference type="ARBA" id="ARBA00022833"/>
    </source>
</evidence>
<organism evidence="7 8">
    <name type="scientific">Betta splendens</name>
    <name type="common">Siamese fighting fish</name>
    <dbReference type="NCBI Taxonomy" id="158456"/>
    <lineage>
        <taxon>Eukaryota</taxon>
        <taxon>Metazoa</taxon>
        <taxon>Chordata</taxon>
        <taxon>Craniata</taxon>
        <taxon>Vertebrata</taxon>
        <taxon>Euteleostomi</taxon>
        <taxon>Actinopterygii</taxon>
        <taxon>Neopterygii</taxon>
        <taxon>Teleostei</taxon>
        <taxon>Neoteleostei</taxon>
        <taxon>Acanthomorphata</taxon>
        <taxon>Anabantaria</taxon>
        <taxon>Anabantiformes</taxon>
        <taxon>Anabantoidei</taxon>
        <taxon>Osphronemidae</taxon>
        <taxon>Betta</taxon>
    </lineage>
</organism>
<dbReference type="GO" id="GO:0045202">
    <property type="term" value="C:synapse"/>
    <property type="evidence" value="ECO:0007669"/>
    <property type="project" value="GOC"/>
</dbReference>
<dbReference type="OrthoDB" id="10014385at2759"/>
<feature type="region of interest" description="Disordered" evidence="5">
    <location>
        <begin position="421"/>
        <end position="470"/>
    </location>
</feature>
<keyword evidence="1" id="KW-0479">Metal-binding</keyword>
<protein>
    <submittedName>
        <fullName evidence="8">Dystrotelin</fullName>
    </submittedName>
</protein>
<dbReference type="AlphaFoldDB" id="A0A6P7PDK9"/>
<evidence type="ECO:0000313" key="8">
    <source>
        <dbReference type="RefSeq" id="XP_029030286.1"/>
    </source>
</evidence>
<dbReference type="InterPro" id="IPR011992">
    <property type="entry name" value="EF-hand-dom_pair"/>
</dbReference>